<accession>A0A9X9MED7</accession>
<evidence type="ECO:0000256" key="2">
    <source>
        <dbReference type="ARBA" id="ARBA00009763"/>
    </source>
</evidence>
<reference evidence="5 6" key="1">
    <citation type="submission" date="2018-10" db="EMBL/GenBank/DDBJ databases">
        <authorList>
            <person name="Ekblom R."/>
            <person name="Jareborg N."/>
        </authorList>
    </citation>
    <scope>NUCLEOTIDE SEQUENCE [LARGE SCALE GENOMIC DNA]</scope>
    <source>
        <tissue evidence="5">Muscle</tissue>
    </source>
</reference>
<dbReference type="AlphaFoldDB" id="A0A9X9MED7"/>
<gene>
    <name evidence="5" type="ORF">BN2614_LOCUS2</name>
</gene>
<dbReference type="PROSITE" id="PS50222">
    <property type="entry name" value="EF_HAND_2"/>
    <property type="match status" value="2"/>
</dbReference>
<evidence type="ECO:0000313" key="6">
    <source>
        <dbReference type="Proteomes" id="UP000269945"/>
    </source>
</evidence>
<dbReference type="PANTHER" id="PTHR23048:SF0">
    <property type="entry name" value="CALMODULIN LIKE 3"/>
    <property type="match status" value="1"/>
</dbReference>
<comment type="subcellular location">
    <subcellularLocation>
        <location evidence="1">Cytoplasm</location>
        <location evidence="1">Cytoskeleton</location>
        <location evidence="1">Spindle pole</location>
    </subcellularLocation>
</comment>
<keyword evidence="6" id="KW-1185">Reference proteome</keyword>
<evidence type="ECO:0000259" key="4">
    <source>
        <dbReference type="PROSITE" id="PS50222"/>
    </source>
</evidence>
<comment type="similarity">
    <text evidence="2">Belongs to the calmodulin family.</text>
</comment>
<evidence type="ECO:0000256" key="1">
    <source>
        <dbReference type="ARBA" id="ARBA00004647"/>
    </source>
</evidence>
<dbReference type="SMART" id="SM00054">
    <property type="entry name" value="EFh"/>
    <property type="match status" value="2"/>
</dbReference>
<dbReference type="InterPro" id="IPR011992">
    <property type="entry name" value="EF-hand-dom_pair"/>
</dbReference>
<dbReference type="SUPFAM" id="SSF47473">
    <property type="entry name" value="EF-hand"/>
    <property type="match status" value="1"/>
</dbReference>
<evidence type="ECO:0000313" key="5">
    <source>
        <dbReference type="EMBL" id="VCX43297.1"/>
    </source>
</evidence>
<feature type="domain" description="EF-hand" evidence="4">
    <location>
        <begin position="8"/>
        <end position="43"/>
    </location>
</feature>
<dbReference type="GO" id="GO:0005509">
    <property type="term" value="F:calcium ion binding"/>
    <property type="evidence" value="ECO:0007669"/>
    <property type="project" value="InterPro"/>
</dbReference>
<dbReference type="InterPro" id="IPR002048">
    <property type="entry name" value="EF_hand_dom"/>
</dbReference>
<dbReference type="FunFam" id="1.10.238.10:FF:000527">
    <property type="entry name" value="Calmodulin-3"/>
    <property type="match status" value="1"/>
</dbReference>
<dbReference type="Pfam" id="PF13833">
    <property type="entry name" value="EF-hand_8"/>
    <property type="match status" value="1"/>
</dbReference>
<feature type="domain" description="EF-hand" evidence="4">
    <location>
        <begin position="79"/>
        <end position="114"/>
    </location>
</feature>
<dbReference type="GO" id="GO:0016460">
    <property type="term" value="C:myosin II complex"/>
    <property type="evidence" value="ECO:0007669"/>
    <property type="project" value="TreeGrafter"/>
</dbReference>
<dbReference type="GO" id="GO:0000922">
    <property type="term" value="C:spindle pole"/>
    <property type="evidence" value="ECO:0007669"/>
    <property type="project" value="UniProtKB-SubCell"/>
</dbReference>
<dbReference type="Gene3D" id="1.10.238.10">
    <property type="entry name" value="EF-hand"/>
    <property type="match status" value="2"/>
</dbReference>
<name>A0A9X9MED7_GULGU</name>
<sequence>MMSVGQNPTEARLQDMFSKVEAYGNGTIDFPEFLTVMARKMKVTVKKELVRHYDRSLIRMAVVNQCGRTNVMRNLEKLTDEENVEEMIREVDIYGDGQVNYEGLVQIILQNDLLLTPFPPPEESD</sequence>
<comment type="caution">
    <text evidence="5">The sequence shown here is derived from an EMBL/GenBank/DDBJ whole genome shotgun (WGS) entry which is preliminary data.</text>
</comment>
<proteinExistence type="inferred from homology"/>
<keyword evidence="3" id="KW-0677">Repeat</keyword>
<protein>
    <recommendedName>
        <fullName evidence="4">EF-hand domain-containing protein</fullName>
    </recommendedName>
</protein>
<dbReference type="InterPro" id="IPR050230">
    <property type="entry name" value="CALM/Myosin/TropC-like"/>
</dbReference>
<dbReference type="EMBL" id="CYRY02047312">
    <property type="protein sequence ID" value="VCX43297.1"/>
    <property type="molecule type" value="Genomic_DNA"/>
</dbReference>
<dbReference type="PANTHER" id="PTHR23048">
    <property type="entry name" value="MYOSIN LIGHT CHAIN 1, 3"/>
    <property type="match status" value="1"/>
</dbReference>
<organism evidence="5 6">
    <name type="scientific">Gulo gulo</name>
    <name type="common">Wolverine</name>
    <name type="synonym">Gluton</name>
    <dbReference type="NCBI Taxonomy" id="48420"/>
    <lineage>
        <taxon>Eukaryota</taxon>
        <taxon>Metazoa</taxon>
        <taxon>Chordata</taxon>
        <taxon>Craniata</taxon>
        <taxon>Vertebrata</taxon>
        <taxon>Euteleostomi</taxon>
        <taxon>Mammalia</taxon>
        <taxon>Eutheria</taxon>
        <taxon>Laurasiatheria</taxon>
        <taxon>Carnivora</taxon>
        <taxon>Caniformia</taxon>
        <taxon>Musteloidea</taxon>
        <taxon>Mustelidae</taxon>
        <taxon>Guloninae</taxon>
        <taxon>Gulo</taxon>
    </lineage>
</organism>
<evidence type="ECO:0000256" key="3">
    <source>
        <dbReference type="ARBA" id="ARBA00022737"/>
    </source>
</evidence>
<dbReference type="Proteomes" id="UP000269945">
    <property type="component" value="Unassembled WGS sequence"/>
</dbReference>